<evidence type="ECO:0000256" key="4">
    <source>
        <dbReference type="ARBA" id="ARBA00022840"/>
    </source>
</evidence>
<dbReference type="GO" id="GO:0005524">
    <property type="term" value="F:ATP binding"/>
    <property type="evidence" value="ECO:0007669"/>
    <property type="project" value="UniProtKB-UniRule"/>
</dbReference>
<dbReference type="InterPro" id="IPR008271">
    <property type="entry name" value="Ser/Thr_kinase_AS"/>
</dbReference>
<evidence type="ECO:0000256" key="3">
    <source>
        <dbReference type="ARBA" id="ARBA00022777"/>
    </source>
</evidence>
<reference evidence="8 9" key="1">
    <citation type="submission" date="2015-09" db="EMBL/GenBank/DDBJ databases">
        <title>Sorangium comparison.</title>
        <authorList>
            <person name="Zaburannyi N."/>
            <person name="Bunk B."/>
            <person name="Overmann J."/>
            <person name="Mueller R."/>
        </authorList>
    </citation>
    <scope>NUCLEOTIDE SEQUENCE [LARGE SCALE GENOMIC DNA]</scope>
    <source>
        <strain evidence="8 9">So ce836</strain>
    </source>
</reference>
<dbReference type="AlphaFoldDB" id="A0A4P2QVS2"/>
<dbReference type="InterPro" id="IPR011009">
    <property type="entry name" value="Kinase-like_dom_sf"/>
</dbReference>
<dbReference type="PROSITE" id="PS00108">
    <property type="entry name" value="PROTEIN_KINASE_ST"/>
    <property type="match status" value="1"/>
</dbReference>
<evidence type="ECO:0000259" key="7">
    <source>
        <dbReference type="PROSITE" id="PS50011"/>
    </source>
</evidence>
<feature type="binding site" evidence="5">
    <location>
        <position position="39"/>
    </location>
    <ligand>
        <name>ATP</name>
        <dbReference type="ChEBI" id="CHEBI:30616"/>
    </ligand>
</feature>
<feature type="region of interest" description="Disordered" evidence="6">
    <location>
        <begin position="318"/>
        <end position="412"/>
    </location>
</feature>
<dbReference type="SUPFAM" id="SSF56112">
    <property type="entry name" value="Protein kinase-like (PK-like)"/>
    <property type="match status" value="1"/>
</dbReference>
<name>A0A4P2QVS2_SORCE</name>
<evidence type="ECO:0000313" key="9">
    <source>
        <dbReference type="Proteomes" id="UP000295497"/>
    </source>
</evidence>
<dbReference type="Gene3D" id="3.30.200.20">
    <property type="entry name" value="Phosphorylase Kinase, domain 1"/>
    <property type="match status" value="1"/>
</dbReference>
<organism evidence="8 9">
    <name type="scientific">Sorangium cellulosum</name>
    <name type="common">Polyangium cellulosum</name>
    <dbReference type="NCBI Taxonomy" id="56"/>
    <lineage>
        <taxon>Bacteria</taxon>
        <taxon>Pseudomonadati</taxon>
        <taxon>Myxococcota</taxon>
        <taxon>Polyangia</taxon>
        <taxon>Polyangiales</taxon>
        <taxon>Polyangiaceae</taxon>
        <taxon>Sorangium</taxon>
    </lineage>
</organism>
<protein>
    <recommendedName>
        <fullName evidence="7">Protein kinase domain-containing protein</fullName>
    </recommendedName>
</protein>
<dbReference type="PANTHER" id="PTHR43289:SF34">
    <property type="entry name" value="SERINE_THREONINE-PROTEIN KINASE YBDM-RELATED"/>
    <property type="match status" value="1"/>
</dbReference>
<feature type="compositionally biased region" description="Low complexity" evidence="6">
    <location>
        <begin position="662"/>
        <end position="690"/>
    </location>
</feature>
<dbReference type="PROSITE" id="PS00107">
    <property type="entry name" value="PROTEIN_KINASE_ATP"/>
    <property type="match status" value="1"/>
</dbReference>
<evidence type="ECO:0000256" key="1">
    <source>
        <dbReference type="ARBA" id="ARBA00022679"/>
    </source>
</evidence>
<dbReference type="Gene3D" id="1.10.510.10">
    <property type="entry name" value="Transferase(Phosphotransferase) domain 1"/>
    <property type="match status" value="1"/>
</dbReference>
<feature type="compositionally biased region" description="Low complexity" evidence="6">
    <location>
        <begin position="621"/>
        <end position="644"/>
    </location>
</feature>
<dbReference type="SMART" id="SM00220">
    <property type="entry name" value="S_TKc"/>
    <property type="match status" value="1"/>
</dbReference>
<feature type="compositionally biased region" description="Basic and acidic residues" evidence="6">
    <location>
        <begin position="347"/>
        <end position="402"/>
    </location>
</feature>
<keyword evidence="3" id="KW-0418">Kinase</keyword>
<evidence type="ECO:0000256" key="5">
    <source>
        <dbReference type="PROSITE-ProRule" id="PRU10141"/>
    </source>
</evidence>
<evidence type="ECO:0000256" key="6">
    <source>
        <dbReference type="SAM" id="MobiDB-lite"/>
    </source>
</evidence>
<evidence type="ECO:0000313" key="8">
    <source>
        <dbReference type="EMBL" id="AUX34266.1"/>
    </source>
</evidence>
<feature type="region of interest" description="Disordered" evidence="6">
    <location>
        <begin position="536"/>
        <end position="690"/>
    </location>
</feature>
<dbReference type="Pfam" id="PF00069">
    <property type="entry name" value="Pkinase"/>
    <property type="match status" value="1"/>
</dbReference>
<accession>A0A4P2QVS2</accession>
<keyword evidence="1" id="KW-0808">Transferase</keyword>
<feature type="compositionally biased region" description="Basic residues" evidence="6">
    <location>
        <begin position="580"/>
        <end position="590"/>
    </location>
</feature>
<gene>
    <name evidence="8" type="ORF">SOCE836_064370</name>
</gene>
<dbReference type="GO" id="GO:0004674">
    <property type="term" value="F:protein serine/threonine kinase activity"/>
    <property type="evidence" value="ECO:0007669"/>
    <property type="project" value="TreeGrafter"/>
</dbReference>
<dbReference type="PROSITE" id="PS50011">
    <property type="entry name" value="PROTEIN_KINASE_DOM"/>
    <property type="match status" value="1"/>
</dbReference>
<keyword evidence="4 5" id="KW-0067">ATP-binding</keyword>
<evidence type="ECO:0000256" key="2">
    <source>
        <dbReference type="ARBA" id="ARBA00022741"/>
    </source>
</evidence>
<keyword evidence="2 5" id="KW-0547">Nucleotide-binding</keyword>
<dbReference type="Proteomes" id="UP000295497">
    <property type="component" value="Chromosome"/>
</dbReference>
<dbReference type="InterPro" id="IPR000719">
    <property type="entry name" value="Prot_kinase_dom"/>
</dbReference>
<dbReference type="CDD" id="cd14014">
    <property type="entry name" value="STKc_PknB_like"/>
    <property type="match status" value="1"/>
</dbReference>
<feature type="domain" description="Protein kinase" evidence="7">
    <location>
        <begin position="10"/>
        <end position="286"/>
    </location>
</feature>
<dbReference type="InterPro" id="IPR017441">
    <property type="entry name" value="Protein_kinase_ATP_BS"/>
</dbReference>
<sequence length="690" mass="72672">MDTTTLNGRYALGRLIGQGGMGAVYEADDVALQRRVAVKVLSPELAHGRSALGRFEREARAASAIRTEHIVRVLDADVDQATGSPFLVMELLRGEDLAHLLDRLGPLPPRLALRIVAQACVGLERAHEAGVVHRDIKPANLFLARREGGGGLVVKLLDFGVAKIRPAHDPRRDTTGLTWSGHVLGTPRYMSPEQARGIKDIDHRTDLWSLGVVLYRALAGRTPTEDVKAVGELIAALVADLPAPVQDFAPWVPPEVAAVIDGALQYQPADRYPSASAMRDALLPLLGEDPLALDESLLVPLAPSERLTVAPRFEPRVRARAPRRPASGAGGAQRWKDLPLDSGTALPDERTLSQDYRVRGEPTLSRDYRVRGEPTLGRDHGVHGEPTLGRDHGVDERPERPPNEPAPPPHRDRTRLRLSAFALLAAGLGGAAMPWPAGAASIGVQRAIRGALEAPSVECPAPSPMPEASPIARRIGRVIASGGASAEIDRAPAARKDGIAALPGIPGEVHDARVLEGDAETEVVAADAAVAAAKRKQASRRASASPARKPRPAAAASAAPAAAPPPRTRATRSSPSASNSRRRPPRRVSGSRRCSCCTAGSTGAPARDPSRARAPPRRRCPAAGPGAPAAPSRPGRPAGAASPSARRRPRRTGAPPRPPGPAWRGPRPRAAAATPSSGRRSSASGPGSRR</sequence>
<feature type="compositionally biased region" description="Low complexity" evidence="6">
    <location>
        <begin position="540"/>
        <end position="561"/>
    </location>
</feature>
<dbReference type="PANTHER" id="PTHR43289">
    <property type="entry name" value="MITOGEN-ACTIVATED PROTEIN KINASE KINASE KINASE 20-RELATED"/>
    <property type="match status" value="1"/>
</dbReference>
<proteinExistence type="predicted"/>
<dbReference type="EMBL" id="CP012672">
    <property type="protein sequence ID" value="AUX34266.1"/>
    <property type="molecule type" value="Genomic_DNA"/>
</dbReference>